<dbReference type="GO" id="GO:0030659">
    <property type="term" value="C:cytoplasmic vesicle membrane"/>
    <property type="evidence" value="ECO:0007669"/>
    <property type="project" value="UniProtKB-SubCell"/>
</dbReference>
<feature type="region of interest" description="Disordered" evidence="10">
    <location>
        <begin position="123"/>
        <end position="221"/>
    </location>
</feature>
<dbReference type="Pfam" id="PF08407">
    <property type="entry name" value="Chitin_synth_1N"/>
    <property type="match status" value="1"/>
</dbReference>
<reference evidence="13 14" key="1">
    <citation type="submission" date="2018-03" db="EMBL/GenBank/DDBJ databases">
        <authorList>
            <person name="Guldener U."/>
        </authorList>
    </citation>
    <scope>NUCLEOTIDE SEQUENCE [LARGE SCALE GENOMIC DNA]</scope>
    <source>
        <strain evidence="13 14">DAOM196992</strain>
    </source>
</reference>
<evidence type="ECO:0000256" key="11">
    <source>
        <dbReference type="SAM" id="Phobius"/>
    </source>
</evidence>
<dbReference type="GO" id="GO:0071944">
    <property type="term" value="C:cell periphery"/>
    <property type="evidence" value="ECO:0007669"/>
    <property type="project" value="TreeGrafter"/>
</dbReference>
<dbReference type="Proteomes" id="UP000323386">
    <property type="component" value="Unassembled WGS sequence"/>
</dbReference>
<keyword evidence="7" id="KW-0961">Cell wall biogenesis/degradation</keyword>
<dbReference type="EMBL" id="OOIP01000017">
    <property type="protein sequence ID" value="SPO40004.1"/>
    <property type="molecule type" value="Genomic_DNA"/>
</dbReference>
<dbReference type="InterPro" id="IPR004835">
    <property type="entry name" value="Chitin_synth"/>
</dbReference>
<evidence type="ECO:0000313" key="13">
    <source>
        <dbReference type="EMBL" id="SPO40004.1"/>
    </source>
</evidence>
<organism evidence="13 14">
    <name type="scientific">Pseudozyma flocculosa</name>
    <dbReference type="NCBI Taxonomy" id="84751"/>
    <lineage>
        <taxon>Eukaryota</taxon>
        <taxon>Fungi</taxon>
        <taxon>Dikarya</taxon>
        <taxon>Basidiomycota</taxon>
        <taxon>Ustilaginomycotina</taxon>
        <taxon>Ustilaginomycetes</taxon>
        <taxon>Ustilaginales</taxon>
        <taxon>Ustilaginaceae</taxon>
        <taxon>Pseudozyma</taxon>
    </lineage>
</organism>
<evidence type="ECO:0000256" key="4">
    <source>
        <dbReference type="ARBA" id="ARBA00022692"/>
    </source>
</evidence>
<feature type="transmembrane region" description="Helical" evidence="11">
    <location>
        <begin position="901"/>
        <end position="919"/>
    </location>
</feature>
<comment type="subcellular location">
    <subcellularLocation>
        <location evidence="1">Cytoplasmic vesicle membrane</location>
        <topology evidence="1">Multi-pass membrane protein</topology>
    </subcellularLocation>
</comment>
<dbReference type="PANTHER" id="PTHR22914">
    <property type="entry name" value="CHITIN SYNTHASE"/>
    <property type="match status" value="1"/>
</dbReference>
<dbReference type="Pfam" id="PF01644">
    <property type="entry name" value="Chitin_synth_1"/>
    <property type="match status" value="1"/>
</dbReference>
<evidence type="ECO:0000256" key="9">
    <source>
        <dbReference type="ARBA" id="ARBA00024009"/>
    </source>
</evidence>
<feature type="transmembrane region" description="Helical" evidence="11">
    <location>
        <begin position="954"/>
        <end position="973"/>
    </location>
</feature>
<feature type="transmembrane region" description="Helical" evidence="11">
    <location>
        <begin position="833"/>
        <end position="855"/>
    </location>
</feature>
<feature type="domain" description="Chitin synthase N-terminal" evidence="12">
    <location>
        <begin position="418"/>
        <end position="483"/>
    </location>
</feature>
<feature type="compositionally biased region" description="Basic and acidic residues" evidence="10">
    <location>
        <begin position="40"/>
        <end position="54"/>
    </location>
</feature>
<dbReference type="GO" id="GO:0071555">
    <property type="term" value="P:cell wall organization"/>
    <property type="evidence" value="ECO:0007669"/>
    <property type="project" value="UniProtKB-KW"/>
</dbReference>
<comment type="function">
    <text evidence="9">Polymerizes chitin, a structural polymer of the cell wall and septum, by transferring the sugar moiety of UDP-GlcNAc to the non-reducing end of the growing chitin polymer.</text>
</comment>
<protein>
    <recommendedName>
        <fullName evidence="2">chitin synthase</fullName>
        <ecNumber evidence="2">2.4.1.16</ecNumber>
    </recommendedName>
</protein>
<accession>A0A5C3F660</accession>
<feature type="compositionally biased region" description="Basic and acidic residues" evidence="10">
    <location>
        <begin position="12"/>
        <end position="29"/>
    </location>
</feature>
<sequence>MDYYNNSGYDNDQQRYGDHRSDRPHHDHQQQQQQQHYHHRNQEQHGDSNYHDPHAGSQYQHDAYGRQQQQYSNEEPAFHAVPVKPRRSTYSHVFVPVLHPGPLFIVRLTPCGALSWSRYDTPRQPSQLVSAHGPSRPPAEAGSFGPAPVPPVPTNLAAVRSRSAGGHSMYPSSSRQHHQHQSQTDREDAQLHATPPHTQLHRDEHVVSPEPYPPQRPAQPWTGVAGHWDPSGAAYEPHQAAPTPLYDPVPGPGITLPGHFKADSVSTSVDLGNGMRDADSLRHRQDMNRLGGGSYPYQGYGTPMSYGHSQGSARSLGAEDEKSVYSKASVPASLGYGDHSTVNLAQPSLPPPTSFSSGYGPGYTAHGGPHGDVSSDPYQTSGGLGQPGFVIAAAPRQNFQTRDPSAWAQNRDKIMRKRTVKRVELQDGNLVIDVPVAPSISQQSGSDNPEFSQMRYQAVTCDPDDFVAQRYTLRPWLYGRKCELAVVMTSYNEDDVLFARTMGGVIKNIAHLCQRNKSKVWGADAWKKVVVVIVADGRKKANDRMLKALGLMGCFNEAVMKDHVLKKPTQAHVFEYTTRVQVTDKGEVRVAPCPIQVVFCLKEENKKKLNSHRWFFNSFCRLLQPNVCVLLDVGTKPTGTSIYELWKSFDKHEHVGGACGEICVDTGRGCWNLVNPLVASQNFEYKLSNVLDKPLESVFGFISVLPGAFSAYRYKALLGRPLETYFKGEQLHGAGADSGVFTSNMFLAEDRILCFELVTKQREAWLLRYVKSAKAFTDVPDRVPELISQRRRWLNGSLFASYYAAWHWYRIYTSGQSFGRKLWLTVQTVYNMVQLVFSWFAIANFFLAFYFLLSSATSTEGKDPFYGQGKAVTEIFTNVFIAMILVVLVCSLGNRPQGSNFAYTSAILMFGVIMGLALYCAGYTTYLALDSAGLTASAGWNWDHIKVLLTTPGFRDIVIALAATYVLYLVTSIAHLEPWHMVTSFAQYMFLMPTYTIIFAIYSMCNTNDLSWGTKAQTGPATDLGSATSAKTDGKEVVEVKVTATSQDAEDLWRLYRETLSVPLKEVHQKRDKATKWEDHARNFRTNMVLLWMATNTVVILVFTSSWWNAYVQRHLGGRGKQPVVNPYQSVIFWSTAGLAAFRAFGSFFYLFLRLFGH</sequence>
<feature type="region of interest" description="Disordered" evidence="10">
    <location>
        <begin position="341"/>
        <end position="386"/>
    </location>
</feature>
<proteinExistence type="predicted"/>
<evidence type="ECO:0000256" key="8">
    <source>
        <dbReference type="ARBA" id="ARBA00023329"/>
    </source>
</evidence>
<feature type="compositionally biased region" description="Polar residues" evidence="10">
    <location>
        <begin position="1"/>
        <end position="11"/>
    </location>
</feature>
<keyword evidence="3" id="KW-0808">Transferase</keyword>
<dbReference type="SUPFAM" id="SSF53448">
    <property type="entry name" value="Nucleotide-diphospho-sugar transferases"/>
    <property type="match status" value="1"/>
</dbReference>
<feature type="transmembrane region" description="Helical" evidence="11">
    <location>
        <begin position="1089"/>
        <end position="1111"/>
    </location>
</feature>
<dbReference type="GO" id="GO:0030428">
    <property type="term" value="C:cell septum"/>
    <property type="evidence" value="ECO:0007669"/>
    <property type="project" value="TreeGrafter"/>
</dbReference>
<feature type="transmembrane region" description="Helical" evidence="11">
    <location>
        <begin position="985"/>
        <end position="1005"/>
    </location>
</feature>
<evidence type="ECO:0000256" key="7">
    <source>
        <dbReference type="ARBA" id="ARBA00023316"/>
    </source>
</evidence>
<evidence type="ECO:0000313" key="14">
    <source>
        <dbReference type="Proteomes" id="UP000323386"/>
    </source>
</evidence>
<evidence type="ECO:0000256" key="2">
    <source>
        <dbReference type="ARBA" id="ARBA00012543"/>
    </source>
</evidence>
<dbReference type="CDD" id="cd04190">
    <property type="entry name" value="Chitin_synth_C"/>
    <property type="match status" value="1"/>
</dbReference>
<feature type="region of interest" description="Disordered" evidence="10">
    <location>
        <begin position="1"/>
        <end position="58"/>
    </location>
</feature>
<keyword evidence="6 11" id="KW-0472">Membrane</keyword>
<name>A0A5C3F660_9BASI</name>
<keyword evidence="4 11" id="KW-0812">Transmembrane</keyword>
<evidence type="ECO:0000259" key="12">
    <source>
        <dbReference type="Pfam" id="PF08407"/>
    </source>
</evidence>
<evidence type="ECO:0000256" key="10">
    <source>
        <dbReference type="SAM" id="MobiDB-lite"/>
    </source>
</evidence>
<dbReference type="GO" id="GO:0004100">
    <property type="term" value="F:chitin synthase activity"/>
    <property type="evidence" value="ECO:0007669"/>
    <property type="project" value="UniProtKB-EC"/>
</dbReference>
<dbReference type="InterPro" id="IPR029044">
    <property type="entry name" value="Nucleotide-diphossugar_trans"/>
</dbReference>
<evidence type="ECO:0000256" key="5">
    <source>
        <dbReference type="ARBA" id="ARBA00022989"/>
    </source>
</evidence>
<dbReference type="PANTHER" id="PTHR22914:SF44">
    <property type="entry name" value="CHITIN SYNTHASE 2"/>
    <property type="match status" value="1"/>
</dbReference>
<keyword evidence="3" id="KW-0328">Glycosyltransferase</keyword>
<evidence type="ECO:0000256" key="6">
    <source>
        <dbReference type="ARBA" id="ARBA00023136"/>
    </source>
</evidence>
<evidence type="ECO:0000256" key="3">
    <source>
        <dbReference type="ARBA" id="ARBA00022676"/>
    </source>
</evidence>
<dbReference type="AlphaFoldDB" id="A0A5C3F660"/>
<dbReference type="OrthoDB" id="26569at2759"/>
<evidence type="ECO:0000256" key="1">
    <source>
        <dbReference type="ARBA" id="ARBA00004439"/>
    </source>
</evidence>
<dbReference type="GO" id="GO:0006031">
    <property type="term" value="P:chitin biosynthetic process"/>
    <property type="evidence" value="ECO:0007669"/>
    <property type="project" value="TreeGrafter"/>
</dbReference>
<feature type="transmembrane region" description="Helical" evidence="11">
    <location>
        <begin position="1131"/>
        <end position="1153"/>
    </location>
</feature>
<keyword evidence="14" id="KW-1185">Reference proteome</keyword>
<feature type="transmembrane region" description="Helical" evidence="11">
    <location>
        <begin position="875"/>
        <end position="894"/>
    </location>
</feature>
<dbReference type="EC" id="2.4.1.16" evidence="2"/>
<gene>
    <name evidence="13" type="ORF">PSFLO_05486</name>
</gene>
<dbReference type="InterPro" id="IPR013616">
    <property type="entry name" value="Chitin_synth_N"/>
</dbReference>
<keyword evidence="5 11" id="KW-1133">Transmembrane helix</keyword>
<keyword evidence="8" id="KW-0968">Cytoplasmic vesicle</keyword>